<evidence type="ECO:0000256" key="5">
    <source>
        <dbReference type="ARBA" id="ARBA00022618"/>
    </source>
</evidence>
<gene>
    <name evidence="14" type="ORF">H8S08_08950</name>
</gene>
<evidence type="ECO:0000256" key="7">
    <source>
        <dbReference type="ARBA" id="ARBA00022989"/>
    </source>
</evidence>
<dbReference type="PANTHER" id="PTHR47755:SF1">
    <property type="entry name" value="CELL DIVISION PROTEIN FTSX"/>
    <property type="match status" value="1"/>
</dbReference>
<evidence type="ECO:0000259" key="12">
    <source>
        <dbReference type="Pfam" id="PF02687"/>
    </source>
</evidence>
<feature type="transmembrane region" description="Helical" evidence="11">
    <location>
        <begin position="165"/>
        <end position="186"/>
    </location>
</feature>
<dbReference type="InterPro" id="IPR004513">
    <property type="entry name" value="FtsX"/>
</dbReference>
<dbReference type="EMBL" id="JACOOK010000004">
    <property type="protein sequence ID" value="MBC5617141.1"/>
    <property type="molecule type" value="Genomic_DNA"/>
</dbReference>
<evidence type="ECO:0000256" key="10">
    <source>
        <dbReference type="PIRNR" id="PIRNR003097"/>
    </source>
</evidence>
<dbReference type="InterPro" id="IPR003838">
    <property type="entry name" value="ABC3_permease_C"/>
</dbReference>
<evidence type="ECO:0000256" key="8">
    <source>
        <dbReference type="ARBA" id="ARBA00023136"/>
    </source>
</evidence>
<organism evidence="14 15">
    <name type="scientific">Alistipes hominis</name>
    <dbReference type="NCBI Taxonomy" id="2763015"/>
    <lineage>
        <taxon>Bacteria</taxon>
        <taxon>Pseudomonadati</taxon>
        <taxon>Bacteroidota</taxon>
        <taxon>Bacteroidia</taxon>
        <taxon>Bacteroidales</taxon>
        <taxon>Rikenellaceae</taxon>
        <taxon>Alistipes</taxon>
    </lineage>
</organism>
<dbReference type="RefSeq" id="WP_055205270.1">
    <property type="nucleotide sequence ID" value="NZ_JACOOK010000004.1"/>
</dbReference>
<evidence type="ECO:0000256" key="4">
    <source>
        <dbReference type="ARBA" id="ARBA00022475"/>
    </source>
</evidence>
<evidence type="ECO:0000313" key="15">
    <source>
        <dbReference type="Proteomes" id="UP000636891"/>
    </source>
</evidence>
<keyword evidence="15" id="KW-1185">Reference proteome</keyword>
<evidence type="ECO:0000256" key="2">
    <source>
        <dbReference type="ARBA" id="ARBA00007379"/>
    </source>
</evidence>
<evidence type="ECO:0000256" key="6">
    <source>
        <dbReference type="ARBA" id="ARBA00022692"/>
    </source>
</evidence>
<dbReference type="InterPro" id="IPR040690">
    <property type="entry name" value="FtsX_ECD"/>
</dbReference>
<sequence>MAVNNNRKIKRKVRNAYIISTVSIALVLFLLGAVGYLILGALNASNRLKENVSVFVMLKDGIPEETSAAVKRQLETNPAIREVKFIPKDQAAADFQAYLGSDFVEFLQTNPLPDSYEVKLDGRSAETGALSALEKQVMSWDGVDEVVYQRNVIEQVTSNINKFNLVLLLFGGALLIISLILLNNTIRVTIFSKRYLIHTMKLVGATRWFITKPFLGGSILQGIYAGLISWAMLAVMIAGLHEGLPEVKFVSDQLQLLFIFGAMMVGGILISLVFTAFAVRKFLRMRTDKLYLY</sequence>
<evidence type="ECO:0000256" key="9">
    <source>
        <dbReference type="ARBA" id="ARBA00023306"/>
    </source>
</evidence>
<feature type="domain" description="FtsX extracellular" evidence="13">
    <location>
        <begin position="52"/>
        <end position="146"/>
    </location>
</feature>
<keyword evidence="7 11" id="KW-1133">Transmembrane helix</keyword>
<name>A0ABR7CN93_9BACT</name>
<dbReference type="PANTHER" id="PTHR47755">
    <property type="entry name" value="CELL DIVISION PROTEIN FTSX"/>
    <property type="match status" value="1"/>
</dbReference>
<evidence type="ECO:0000256" key="3">
    <source>
        <dbReference type="ARBA" id="ARBA00021907"/>
    </source>
</evidence>
<proteinExistence type="inferred from homology"/>
<keyword evidence="9 10" id="KW-0131">Cell cycle</keyword>
<feature type="transmembrane region" description="Helical" evidence="11">
    <location>
        <begin position="214"/>
        <end position="237"/>
    </location>
</feature>
<keyword evidence="4 10" id="KW-1003">Cell membrane</keyword>
<comment type="caution">
    <text evidence="14">The sequence shown here is derived from an EMBL/GenBank/DDBJ whole genome shotgun (WGS) entry which is preliminary data.</text>
</comment>
<evidence type="ECO:0000259" key="13">
    <source>
        <dbReference type="Pfam" id="PF18075"/>
    </source>
</evidence>
<dbReference type="Pfam" id="PF18075">
    <property type="entry name" value="FtsX_ECD"/>
    <property type="match status" value="1"/>
</dbReference>
<dbReference type="Pfam" id="PF02687">
    <property type="entry name" value="FtsX"/>
    <property type="match status" value="1"/>
</dbReference>
<keyword evidence="5 10" id="KW-0132">Cell division</keyword>
<evidence type="ECO:0000256" key="11">
    <source>
        <dbReference type="SAM" id="Phobius"/>
    </source>
</evidence>
<comment type="subcellular location">
    <subcellularLocation>
        <location evidence="1">Cell membrane</location>
        <topology evidence="1">Multi-pass membrane protein</topology>
    </subcellularLocation>
</comment>
<dbReference type="Gene3D" id="3.30.70.3040">
    <property type="match status" value="1"/>
</dbReference>
<feature type="transmembrane region" description="Helical" evidence="11">
    <location>
        <begin position="257"/>
        <end position="279"/>
    </location>
</feature>
<dbReference type="Proteomes" id="UP000636891">
    <property type="component" value="Unassembled WGS sequence"/>
</dbReference>
<evidence type="ECO:0000313" key="14">
    <source>
        <dbReference type="EMBL" id="MBC5617141.1"/>
    </source>
</evidence>
<accession>A0ABR7CN93</accession>
<reference evidence="14 15" key="1">
    <citation type="submission" date="2020-08" db="EMBL/GenBank/DDBJ databases">
        <title>Genome public.</title>
        <authorList>
            <person name="Liu C."/>
            <person name="Sun Q."/>
        </authorList>
    </citation>
    <scope>NUCLEOTIDE SEQUENCE [LARGE SCALE GENOMIC DNA]</scope>
    <source>
        <strain evidence="14 15">New-7</strain>
    </source>
</reference>
<evidence type="ECO:0000256" key="1">
    <source>
        <dbReference type="ARBA" id="ARBA00004651"/>
    </source>
</evidence>
<feature type="transmembrane region" description="Helical" evidence="11">
    <location>
        <begin position="16"/>
        <end position="39"/>
    </location>
</feature>
<feature type="domain" description="ABC3 transporter permease C-terminal" evidence="12">
    <location>
        <begin position="169"/>
        <end position="285"/>
    </location>
</feature>
<dbReference type="PIRSF" id="PIRSF003097">
    <property type="entry name" value="FtsX"/>
    <property type="match status" value="1"/>
</dbReference>
<comment type="similarity">
    <text evidence="2 10">Belongs to the ABC-4 integral membrane protein family. FtsX subfamily.</text>
</comment>
<keyword evidence="8 10" id="KW-0472">Membrane</keyword>
<protein>
    <recommendedName>
        <fullName evidence="3 10">Cell division protein FtsX</fullName>
    </recommendedName>
</protein>
<keyword evidence="6 11" id="KW-0812">Transmembrane</keyword>